<comment type="caution">
    <text evidence="3">The sequence shown here is derived from an EMBL/GenBank/DDBJ whole genome shotgun (WGS) entry which is preliminary data.</text>
</comment>
<keyword evidence="1" id="KW-0472">Membrane</keyword>
<evidence type="ECO:0000313" key="4">
    <source>
        <dbReference type="Proteomes" id="UP000248703"/>
    </source>
</evidence>
<reference evidence="3 4" key="1">
    <citation type="submission" date="2018-06" db="EMBL/GenBank/DDBJ databases">
        <title>Genomic Encyclopedia of Archaeal and Bacterial Type Strains, Phase II (KMG-II): from individual species to whole genera.</title>
        <authorList>
            <person name="Goeker M."/>
        </authorList>
    </citation>
    <scope>NUCLEOTIDE SEQUENCE [LARGE SCALE GENOMIC DNA]</scope>
    <source>
        <strain evidence="3 4">DSM 24464</strain>
    </source>
</reference>
<keyword evidence="4" id="KW-1185">Reference proteome</keyword>
<feature type="transmembrane region" description="Helical" evidence="1">
    <location>
        <begin position="828"/>
        <end position="846"/>
    </location>
</feature>
<dbReference type="InterPro" id="IPR011990">
    <property type="entry name" value="TPR-like_helical_dom_sf"/>
</dbReference>
<dbReference type="EMBL" id="QLLO01000004">
    <property type="protein sequence ID" value="RAJ15066.1"/>
    <property type="molecule type" value="Genomic_DNA"/>
</dbReference>
<keyword evidence="1" id="KW-0812">Transmembrane</keyword>
<evidence type="ECO:0000256" key="1">
    <source>
        <dbReference type="SAM" id="Phobius"/>
    </source>
</evidence>
<name>A0A327RDI4_9FLAO</name>
<organism evidence="3 4">
    <name type="scientific">Olleya aquimaris</name>
    <dbReference type="NCBI Taxonomy" id="639310"/>
    <lineage>
        <taxon>Bacteria</taxon>
        <taxon>Pseudomonadati</taxon>
        <taxon>Bacteroidota</taxon>
        <taxon>Flavobacteriia</taxon>
        <taxon>Flavobacteriales</taxon>
        <taxon>Flavobacteriaceae</taxon>
    </lineage>
</organism>
<dbReference type="AlphaFoldDB" id="A0A327RDI4"/>
<evidence type="ECO:0000313" key="3">
    <source>
        <dbReference type="EMBL" id="RAJ15066.1"/>
    </source>
</evidence>
<dbReference type="Proteomes" id="UP000248703">
    <property type="component" value="Unassembled WGS sequence"/>
</dbReference>
<sequence length="855" mass="97793">MKNSLIIIFFFVFTKVVAQDLEEAIYVATETFNANPNASTFQTLIEKEAGFKSQIKTKDQYFAYLNLLVNKGYYLFNTNQQTQAITAYENAWTVYKSQIKGVFKYDITELCLKNLSTLYNRIGDYTNAENIIKQYIFLSEKEKNNQHRISGAINLAQLYFTIGKHQSAIEIANNGLQIKGISKSQIEKLQRIKANSQIASLKITTSKDAIVLSTKQDNQVKYQLALKNKDYQKALSLFHLKYLQIDKTSISARELAKLQVEEAQLHFKLNDFNSASKKLKIALNTLLPTYNGQDIPKHEDLYADNTFIDIFDLLAQLQSNFINALACYDRSFYVSELLQDNITSQEAKLIHLNANRRRSEACINLLFNAYKKEEHANYLHQAFAYAEKNKASILKESIDKKSLLQQFPNDSLLLKEQTLLQQQEQLTNAIIKAQYQNNSVQINKLSQDLTETSIALKQLKKEIDNKYPNSINKELSIKTIQDKLLKDNAVLVEYFYGETAVFQFLISPTTIDLFKIERDDHFNTSVEQYIDYFNNSSLINNNIQQFTSDAYKLYKLLRFENTSTYKNVVVIPDSFLNFIPFESFLSQETTTTNYSKMPFVATQQQLAYNVSASFYLTTKPFKYSNEVLGVFPVFDKTDAKLTYSINEAESIEKEVNAKFLMYDAATKQDVLSQANQFGILHLSTHASSGTFTIPANIDFIDQKLFLNELYSLNLQNNLVVLSACETGIGKLQKGEGSMNLARGFQYAGVENLLFSLWKINDLSTSQLMASFYKNYSKQQSAFVANHLSKVEYLNNSSISNIKKSPYYWSAFVYYGDLTPQTTLGTSKYLVFAFVGLGIALLLWIVIRRRNNGTNT</sequence>
<gene>
    <name evidence="3" type="ORF">LY08_01415</name>
</gene>
<dbReference type="Pfam" id="PF12770">
    <property type="entry name" value="CHAT"/>
    <property type="match status" value="1"/>
</dbReference>
<accession>A0A327RDI4</accession>
<dbReference type="RefSeq" id="WP_111659737.1">
    <property type="nucleotide sequence ID" value="NZ_QLLO01000004.1"/>
</dbReference>
<dbReference type="PANTHER" id="PTHR10098">
    <property type="entry name" value="RAPSYN-RELATED"/>
    <property type="match status" value="1"/>
</dbReference>
<protein>
    <submittedName>
        <fullName evidence="3">CHAT domain-containing protein</fullName>
    </submittedName>
</protein>
<dbReference type="OrthoDB" id="9771112at2"/>
<proteinExistence type="predicted"/>
<dbReference type="SUPFAM" id="SSF48452">
    <property type="entry name" value="TPR-like"/>
    <property type="match status" value="1"/>
</dbReference>
<keyword evidence="1" id="KW-1133">Transmembrane helix</keyword>
<dbReference type="InterPro" id="IPR024983">
    <property type="entry name" value="CHAT_dom"/>
</dbReference>
<dbReference type="Gene3D" id="1.25.40.10">
    <property type="entry name" value="Tetratricopeptide repeat domain"/>
    <property type="match status" value="1"/>
</dbReference>
<evidence type="ECO:0000259" key="2">
    <source>
        <dbReference type="Pfam" id="PF12770"/>
    </source>
</evidence>
<feature type="domain" description="CHAT" evidence="2">
    <location>
        <begin position="561"/>
        <end position="816"/>
    </location>
</feature>